<evidence type="ECO:0000313" key="3">
    <source>
        <dbReference type="Proteomes" id="UP000299102"/>
    </source>
</evidence>
<dbReference type="EMBL" id="BGZK01000089">
    <property type="protein sequence ID" value="GBP17692.1"/>
    <property type="molecule type" value="Genomic_DNA"/>
</dbReference>
<keyword evidence="1" id="KW-0285">Flavoprotein</keyword>
<dbReference type="PANTHER" id="PTHR13914">
    <property type="entry name" value="PROLINE OXIDASE"/>
    <property type="match status" value="1"/>
</dbReference>
<comment type="similarity">
    <text evidence="1">Belongs to the proline oxidase family.</text>
</comment>
<dbReference type="GO" id="GO:0005739">
    <property type="term" value="C:mitochondrion"/>
    <property type="evidence" value="ECO:0007669"/>
    <property type="project" value="TreeGrafter"/>
</dbReference>
<organism evidence="2 3">
    <name type="scientific">Eumeta variegata</name>
    <name type="common">Bagworm moth</name>
    <name type="synonym">Eumeta japonica</name>
    <dbReference type="NCBI Taxonomy" id="151549"/>
    <lineage>
        <taxon>Eukaryota</taxon>
        <taxon>Metazoa</taxon>
        <taxon>Ecdysozoa</taxon>
        <taxon>Arthropoda</taxon>
        <taxon>Hexapoda</taxon>
        <taxon>Insecta</taxon>
        <taxon>Pterygota</taxon>
        <taxon>Neoptera</taxon>
        <taxon>Endopterygota</taxon>
        <taxon>Lepidoptera</taxon>
        <taxon>Glossata</taxon>
        <taxon>Ditrysia</taxon>
        <taxon>Tineoidea</taxon>
        <taxon>Psychidae</taxon>
        <taxon>Oiketicinae</taxon>
        <taxon>Eumeta</taxon>
    </lineage>
</organism>
<comment type="cofactor">
    <cofactor evidence="1">
        <name>FAD</name>
        <dbReference type="ChEBI" id="CHEBI:57692"/>
    </cofactor>
</comment>
<dbReference type="GO" id="GO:0004657">
    <property type="term" value="F:proline dehydrogenase activity"/>
    <property type="evidence" value="ECO:0007669"/>
    <property type="project" value="UniProtKB-EC"/>
</dbReference>
<dbReference type="InterPro" id="IPR015659">
    <property type="entry name" value="Proline_oxidase"/>
</dbReference>
<dbReference type="PANTHER" id="PTHR13914:SF0">
    <property type="entry name" value="PROLINE DEHYDROGENASE 1, MITOCHONDRIAL"/>
    <property type="match status" value="1"/>
</dbReference>
<name>A0A4C1TUJ7_EUMVA</name>
<dbReference type="OrthoDB" id="5464at2759"/>
<reference evidence="2 3" key="1">
    <citation type="journal article" date="2019" name="Commun. Biol.">
        <title>The bagworm genome reveals a unique fibroin gene that provides high tensile strength.</title>
        <authorList>
            <person name="Kono N."/>
            <person name="Nakamura H."/>
            <person name="Ohtoshi R."/>
            <person name="Tomita M."/>
            <person name="Numata K."/>
            <person name="Arakawa K."/>
        </authorList>
    </citation>
    <scope>NUCLEOTIDE SEQUENCE [LARGE SCALE GENOMIC DNA]</scope>
</reference>
<comment type="catalytic activity">
    <reaction evidence="1">
        <text>L-proline + a quinone = (S)-1-pyrroline-5-carboxylate + a quinol + H(+)</text>
        <dbReference type="Rhea" id="RHEA:23784"/>
        <dbReference type="ChEBI" id="CHEBI:15378"/>
        <dbReference type="ChEBI" id="CHEBI:17388"/>
        <dbReference type="ChEBI" id="CHEBI:24646"/>
        <dbReference type="ChEBI" id="CHEBI:60039"/>
        <dbReference type="ChEBI" id="CHEBI:132124"/>
        <dbReference type="EC" id="1.5.5.2"/>
    </reaction>
</comment>
<dbReference type="GO" id="GO:0010133">
    <property type="term" value="P:L-proline catabolic process to L-glutamate"/>
    <property type="evidence" value="ECO:0007669"/>
    <property type="project" value="TreeGrafter"/>
</dbReference>
<dbReference type="Proteomes" id="UP000299102">
    <property type="component" value="Unassembled WGS sequence"/>
</dbReference>
<accession>A0A4C1TUJ7</accession>
<keyword evidence="1" id="KW-0642">Proline metabolism</keyword>
<dbReference type="GO" id="GO:0071949">
    <property type="term" value="F:FAD binding"/>
    <property type="evidence" value="ECO:0007669"/>
    <property type="project" value="TreeGrafter"/>
</dbReference>
<dbReference type="EC" id="1.5.5.2" evidence="1"/>
<evidence type="ECO:0000313" key="2">
    <source>
        <dbReference type="EMBL" id="GBP17692.1"/>
    </source>
</evidence>
<sequence length="297" mass="33867">MTSFQTEELRSYLHAGHGILGAANDRCDHCGDSVRDLRLNVLSEARVVWSNLTRLMKRSRQLLGKKLFEILMKATFYGQFVAGEDQHKIRPVLERLRNFGVKSILDYSVEEDLSQEEAEKREVSSRVGCVRSLSPFYLYASADGVEERPLVSRSRSHARLRRNATMSHAFLCVHAFLSRYHVKTGRIEKRQAKRCRRYLKKTAKATAPWFEEDIKPPVSVVVIASSQPALGQMDSRFESSDWVLAISGTIIPVVYSCSGQWLKRVSDAVKFTAVYGFGDRQPRGDGPRQRHSCYVRH</sequence>
<dbReference type="Gene3D" id="3.20.20.220">
    <property type="match status" value="1"/>
</dbReference>
<comment type="caution">
    <text evidence="2">The sequence shown here is derived from an EMBL/GenBank/DDBJ whole genome shotgun (WGS) entry which is preliminary data.</text>
</comment>
<gene>
    <name evidence="2" type="primary">slgA</name>
    <name evidence="2" type="ORF">EVAR_8680_1</name>
</gene>
<proteinExistence type="inferred from homology"/>
<dbReference type="STRING" id="151549.A0A4C1TUJ7"/>
<comment type="function">
    <text evidence="1">Converts proline to delta-1-pyrroline-5-carboxylate.</text>
</comment>
<evidence type="ECO:0000256" key="1">
    <source>
        <dbReference type="RuleBase" id="RU364054"/>
    </source>
</evidence>
<keyword evidence="1" id="KW-0560">Oxidoreductase</keyword>
<dbReference type="AlphaFoldDB" id="A0A4C1TUJ7"/>
<protein>
    <recommendedName>
        <fullName evidence="1">Proline dehydrogenase</fullName>
        <ecNumber evidence="1">1.5.5.2</ecNumber>
    </recommendedName>
</protein>
<keyword evidence="1" id="KW-0274">FAD</keyword>
<keyword evidence="3" id="KW-1185">Reference proteome</keyword>